<accession>A0ABP9X5Z8</accession>
<evidence type="ECO:0000313" key="9">
    <source>
        <dbReference type="EMBL" id="GAA5530271.1"/>
    </source>
</evidence>
<gene>
    <name evidence="7 9" type="primary">lgt</name>
    <name evidence="9" type="ORF">Hgul01_04089</name>
</gene>
<feature type="transmembrane region" description="Helical" evidence="7">
    <location>
        <begin position="15"/>
        <end position="36"/>
    </location>
</feature>
<evidence type="ECO:0000313" key="10">
    <source>
        <dbReference type="Proteomes" id="UP001428290"/>
    </source>
</evidence>
<dbReference type="NCBIfam" id="TIGR00544">
    <property type="entry name" value="lgt"/>
    <property type="match status" value="1"/>
</dbReference>
<evidence type="ECO:0000256" key="7">
    <source>
        <dbReference type="HAMAP-Rule" id="MF_01147"/>
    </source>
</evidence>
<feature type="binding site" evidence="7">
    <location>
        <position position="135"/>
    </location>
    <ligand>
        <name>a 1,2-diacyl-sn-glycero-3-phospho-(1'-sn-glycerol)</name>
        <dbReference type="ChEBI" id="CHEBI:64716"/>
    </ligand>
</feature>
<evidence type="ECO:0000256" key="4">
    <source>
        <dbReference type="ARBA" id="ARBA00022692"/>
    </source>
</evidence>
<keyword evidence="5 7" id="KW-1133">Transmembrane helix</keyword>
<sequence length="299" mass="33081">MQPPFGPNLLELGPIVIRMYAIAILSGAMLGGWLGAHRARARGYNPNIVWDWLIVGLILGVAGGRIWYVASSWPQYRDGPFLDMINTTKGGLAIHGAIVGAVLTVIIAAWRTKTNALTWMDVLAPCLSVGQAIGRWGNFFNNEAYGGPVTNGLPWNLDIPAQYRIRGTEQYDAATRFHPTFLYESLWNLGVLFSIVFIERRFRGRLRNGDSLLIYGVLYSIGRFWIEDLRVDKLCTGGVGGAICNDSLSTARLTSIVLIVGCSALFVLRRVLQRNPPASSYQQWDEPWQPEPETAKATA</sequence>
<evidence type="ECO:0000256" key="5">
    <source>
        <dbReference type="ARBA" id="ARBA00022989"/>
    </source>
</evidence>
<keyword evidence="10" id="KW-1185">Reference proteome</keyword>
<keyword evidence="4 7" id="KW-0812">Transmembrane</keyword>
<keyword evidence="2 7" id="KW-1003">Cell membrane</keyword>
<proteinExistence type="inferred from homology"/>
<keyword evidence="6 7" id="KW-0472">Membrane</keyword>
<dbReference type="InterPro" id="IPR001640">
    <property type="entry name" value="Lgt"/>
</dbReference>
<name>A0ABP9X5Z8_9CHLR</name>
<dbReference type="PANTHER" id="PTHR30589:SF0">
    <property type="entry name" value="PHOSPHATIDYLGLYCEROL--PROLIPOPROTEIN DIACYLGLYCERYL TRANSFERASE"/>
    <property type="match status" value="1"/>
</dbReference>
<evidence type="ECO:0000256" key="3">
    <source>
        <dbReference type="ARBA" id="ARBA00022679"/>
    </source>
</evidence>
<feature type="transmembrane region" description="Helical" evidence="7">
    <location>
        <begin position="48"/>
        <end position="70"/>
    </location>
</feature>
<feature type="transmembrane region" description="Helical" evidence="7">
    <location>
        <begin position="90"/>
        <end position="110"/>
    </location>
</feature>
<comment type="similarity">
    <text evidence="1 7">Belongs to the Lgt family.</text>
</comment>
<comment type="caution">
    <text evidence="9">The sequence shown here is derived from an EMBL/GenBank/DDBJ whole genome shotgun (WGS) entry which is preliminary data.</text>
</comment>
<dbReference type="EC" id="2.5.1.145" evidence="7"/>
<comment type="subcellular location">
    <subcellularLocation>
        <location evidence="7">Cell membrane</location>
        <topology evidence="7">Multi-pass membrane protein</topology>
    </subcellularLocation>
</comment>
<dbReference type="Proteomes" id="UP001428290">
    <property type="component" value="Unassembled WGS sequence"/>
</dbReference>
<reference evidence="9 10" key="1">
    <citation type="submission" date="2024-02" db="EMBL/GenBank/DDBJ databases">
        <title>Herpetosiphon gulosus NBRC 112829.</title>
        <authorList>
            <person name="Ichikawa N."/>
            <person name="Katano-Makiyama Y."/>
            <person name="Hidaka K."/>
        </authorList>
    </citation>
    <scope>NUCLEOTIDE SEQUENCE [LARGE SCALE GENOMIC DNA]</scope>
    <source>
        <strain evidence="9 10">NBRC 112829</strain>
    </source>
</reference>
<comment type="catalytic activity">
    <reaction evidence="7">
        <text>L-cysteinyl-[prolipoprotein] + a 1,2-diacyl-sn-glycero-3-phospho-(1'-sn-glycerol) = an S-1,2-diacyl-sn-glyceryl-L-cysteinyl-[prolipoprotein] + sn-glycerol 1-phosphate + H(+)</text>
        <dbReference type="Rhea" id="RHEA:56712"/>
        <dbReference type="Rhea" id="RHEA-COMP:14679"/>
        <dbReference type="Rhea" id="RHEA-COMP:14680"/>
        <dbReference type="ChEBI" id="CHEBI:15378"/>
        <dbReference type="ChEBI" id="CHEBI:29950"/>
        <dbReference type="ChEBI" id="CHEBI:57685"/>
        <dbReference type="ChEBI" id="CHEBI:64716"/>
        <dbReference type="ChEBI" id="CHEBI:140658"/>
        <dbReference type="EC" id="2.5.1.145"/>
    </reaction>
</comment>
<keyword evidence="3 7" id="KW-0808">Transferase</keyword>
<feature type="region of interest" description="Disordered" evidence="8">
    <location>
        <begin position="278"/>
        <end position="299"/>
    </location>
</feature>
<comment type="function">
    <text evidence="7">Catalyzes the transfer of the diacylglyceryl group from phosphatidylglycerol to the sulfhydryl group of the N-terminal cysteine of a prolipoprotein, the first step in the formation of mature lipoproteins.</text>
</comment>
<evidence type="ECO:0000256" key="8">
    <source>
        <dbReference type="SAM" id="MobiDB-lite"/>
    </source>
</evidence>
<dbReference type="HAMAP" id="MF_01147">
    <property type="entry name" value="Lgt"/>
    <property type="match status" value="1"/>
</dbReference>
<dbReference type="PANTHER" id="PTHR30589">
    <property type="entry name" value="PROLIPOPROTEIN DIACYLGLYCERYL TRANSFERASE"/>
    <property type="match status" value="1"/>
</dbReference>
<evidence type="ECO:0000256" key="6">
    <source>
        <dbReference type="ARBA" id="ARBA00023136"/>
    </source>
</evidence>
<dbReference type="GO" id="GO:0016740">
    <property type="term" value="F:transferase activity"/>
    <property type="evidence" value="ECO:0007669"/>
    <property type="project" value="UniProtKB-KW"/>
</dbReference>
<evidence type="ECO:0000256" key="1">
    <source>
        <dbReference type="ARBA" id="ARBA00007150"/>
    </source>
</evidence>
<protein>
    <recommendedName>
        <fullName evidence="7">Phosphatidylglycerol--prolipoprotein diacylglyceryl transferase</fullName>
        <ecNumber evidence="7">2.5.1.145</ecNumber>
    </recommendedName>
</protein>
<comment type="pathway">
    <text evidence="7">Protein modification; lipoprotein biosynthesis (diacylglyceryl transfer).</text>
</comment>
<dbReference type="EMBL" id="BAABRU010000017">
    <property type="protein sequence ID" value="GAA5530271.1"/>
    <property type="molecule type" value="Genomic_DNA"/>
</dbReference>
<comment type="caution">
    <text evidence="7">Lacks conserved residue(s) required for the propagation of feature annotation.</text>
</comment>
<evidence type="ECO:0000256" key="2">
    <source>
        <dbReference type="ARBA" id="ARBA00022475"/>
    </source>
</evidence>
<dbReference type="Pfam" id="PF01790">
    <property type="entry name" value="LGT"/>
    <property type="match status" value="1"/>
</dbReference>
<dbReference type="RefSeq" id="WP_345723869.1">
    <property type="nucleotide sequence ID" value="NZ_BAABRU010000017.1"/>
</dbReference>
<organism evidence="9 10">
    <name type="scientific">Herpetosiphon gulosus</name>
    <dbReference type="NCBI Taxonomy" id="1973496"/>
    <lineage>
        <taxon>Bacteria</taxon>
        <taxon>Bacillati</taxon>
        <taxon>Chloroflexota</taxon>
        <taxon>Chloroflexia</taxon>
        <taxon>Herpetosiphonales</taxon>
        <taxon>Herpetosiphonaceae</taxon>
        <taxon>Herpetosiphon</taxon>
    </lineage>
</organism>
<dbReference type="PROSITE" id="PS01311">
    <property type="entry name" value="LGT"/>
    <property type="match status" value="1"/>
</dbReference>